<dbReference type="AlphaFoldDB" id="U4L7X7"/>
<gene>
    <name evidence="1" type="ORF">PCON_12851</name>
</gene>
<dbReference type="Proteomes" id="UP000018144">
    <property type="component" value="Unassembled WGS sequence"/>
</dbReference>
<name>U4L7X7_PYROM</name>
<evidence type="ECO:0000313" key="2">
    <source>
        <dbReference type="Proteomes" id="UP000018144"/>
    </source>
</evidence>
<keyword evidence="2" id="KW-1185">Reference proteome</keyword>
<dbReference type="EMBL" id="HF935791">
    <property type="protein sequence ID" value="CCX13258.1"/>
    <property type="molecule type" value="Genomic_DNA"/>
</dbReference>
<sequence length="80" mass="9175">MMLMNAILGLFDNRENNDVEKMLPKIKKFYQQIPSHRYTTRPVPGNGNTLECDVEKVFGKHEKLKNWLSSALGEVIQPGD</sequence>
<accession>U4L7X7</accession>
<reference evidence="1 2" key="1">
    <citation type="journal article" date="2013" name="PLoS Genet.">
        <title>The genome and development-dependent transcriptomes of Pyronema confluens: a window into fungal evolution.</title>
        <authorList>
            <person name="Traeger S."/>
            <person name="Altegoer F."/>
            <person name="Freitag M."/>
            <person name="Gabaldon T."/>
            <person name="Kempken F."/>
            <person name="Kumar A."/>
            <person name="Marcet-Houben M."/>
            <person name="Poggeler S."/>
            <person name="Stajich J.E."/>
            <person name="Nowrousian M."/>
        </authorList>
    </citation>
    <scope>NUCLEOTIDE SEQUENCE [LARGE SCALE GENOMIC DNA]</scope>
    <source>
        <strain evidence="2">CBS 100304</strain>
        <tissue evidence="1">Vegetative mycelium</tissue>
    </source>
</reference>
<evidence type="ECO:0000313" key="1">
    <source>
        <dbReference type="EMBL" id="CCX13258.1"/>
    </source>
</evidence>
<proteinExistence type="predicted"/>
<protein>
    <submittedName>
        <fullName evidence="1">Uncharacterized protein</fullName>
    </submittedName>
</protein>
<organism evidence="1 2">
    <name type="scientific">Pyronema omphalodes (strain CBS 100304)</name>
    <name type="common">Pyronema confluens</name>
    <dbReference type="NCBI Taxonomy" id="1076935"/>
    <lineage>
        <taxon>Eukaryota</taxon>
        <taxon>Fungi</taxon>
        <taxon>Dikarya</taxon>
        <taxon>Ascomycota</taxon>
        <taxon>Pezizomycotina</taxon>
        <taxon>Pezizomycetes</taxon>
        <taxon>Pezizales</taxon>
        <taxon>Pyronemataceae</taxon>
        <taxon>Pyronema</taxon>
    </lineage>
</organism>